<protein>
    <recommendedName>
        <fullName evidence="1">Integrase catalytic domain-containing protein</fullName>
    </recommendedName>
</protein>
<dbReference type="GO" id="GO:0003676">
    <property type="term" value="F:nucleic acid binding"/>
    <property type="evidence" value="ECO:0007669"/>
    <property type="project" value="InterPro"/>
</dbReference>
<dbReference type="EMBL" id="BMAO01026759">
    <property type="protein sequence ID" value="GFR12255.1"/>
    <property type="molecule type" value="Genomic_DNA"/>
</dbReference>
<dbReference type="OrthoDB" id="422540at2759"/>
<proteinExistence type="predicted"/>
<dbReference type="InterPro" id="IPR001584">
    <property type="entry name" value="Integrase_cat-core"/>
</dbReference>
<dbReference type="GO" id="GO:0015074">
    <property type="term" value="P:DNA integration"/>
    <property type="evidence" value="ECO:0007669"/>
    <property type="project" value="InterPro"/>
</dbReference>
<dbReference type="PANTHER" id="PTHR38681:SF1">
    <property type="entry name" value="RETROVIRUS-RELATED POL POLYPROTEIN FROM TRANSPOSON 412-LIKE PROTEIN"/>
    <property type="match status" value="1"/>
</dbReference>
<evidence type="ECO:0000313" key="3">
    <source>
        <dbReference type="Proteomes" id="UP000887116"/>
    </source>
</evidence>
<evidence type="ECO:0000259" key="1">
    <source>
        <dbReference type="PROSITE" id="PS50994"/>
    </source>
</evidence>
<organism evidence="2 3">
    <name type="scientific">Trichonephila clavata</name>
    <name type="common">Joro spider</name>
    <name type="synonym">Nephila clavata</name>
    <dbReference type="NCBI Taxonomy" id="2740835"/>
    <lineage>
        <taxon>Eukaryota</taxon>
        <taxon>Metazoa</taxon>
        <taxon>Ecdysozoa</taxon>
        <taxon>Arthropoda</taxon>
        <taxon>Chelicerata</taxon>
        <taxon>Arachnida</taxon>
        <taxon>Araneae</taxon>
        <taxon>Araneomorphae</taxon>
        <taxon>Entelegynae</taxon>
        <taxon>Araneoidea</taxon>
        <taxon>Nephilidae</taxon>
        <taxon>Trichonephila</taxon>
    </lineage>
</organism>
<dbReference type="PROSITE" id="PS50994">
    <property type="entry name" value="INTEGRASE"/>
    <property type="match status" value="1"/>
</dbReference>
<evidence type="ECO:0000313" key="2">
    <source>
        <dbReference type="EMBL" id="GFR12255.1"/>
    </source>
</evidence>
<dbReference type="PANTHER" id="PTHR38681">
    <property type="entry name" value="RETROVIRUS-RELATED POL POLYPROTEIN FROM TRANSPOSON 412-LIKE PROTEIN-RELATED"/>
    <property type="match status" value="1"/>
</dbReference>
<dbReference type="Gene3D" id="3.30.420.10">
    <property type="entry name" value="Ribonuclease H-like superfamily/Ribonuclease H"/>
    <property type="match status" value="1"/>
</dbReference>
<feature type="domain" description="Integrase catalytic" evidence="1">
    <location>
        <begin position="22"/>
        <end position="188"/>
    </location>
</feature>
<dbReference type="SUPFAM" id="SSF53098">
    <property type="entry name" value="Ribonuclease H-like"/>
    <property type="match status" value="1"/>
</dbReference>
<keyword evidence="3" id="KW-1185">Reference proteome</keyword>
<accession>A0A8X6IW42</accession>
<name>A0A8X6IW42_TRICU</name>
<dbReference type="InterPro" id="IPR036397">
    <property type="entry name" value="RNaseH_sf"/>
</dbReference>
<reference evidence="2" key="1">
    <citation type="submission" date="2020-07" db="EMBL/GenBank/DDBJ databases">
        <title>Multicomponent nature underlies the extraordinary mechanical properties of spider dragline silk.</title>
        <authorList>
            <person name="Kono N."/>
            <person name="Nakamura H."/>
            <person name="Mori M."/>
            <person name="Yoshida Y."/>
            <person name="Ohtoshi R."/>
            <person name="Malay A.D."/>
            <person name="Moran D.A.P."/>
            <person name="Tomita M."/>
            <person name="Numata K."/>
            <person name="Arakawa K."/>
        </authorList>
    </citation>
    <scope>NUCLEOTIDE SEQUENCE</scope>
</reference>
<comment type="caution">
    <text evidence="2">The sequence shown here is derived from an EMBL/GenBank/DDBJ whole genome shotgun (WGS) entry which is preliminary data.</text>
</comment>
<gene>
    <name evidence="2" type="primary">M513_10596</name>
    <name evidence="2" type="ORF">TNCT_621711</name>
</gene>
<dbReference type="AlphaFoldDB" id="A0A8X6IW42"/>
<dbReference type="Proteomes" id="UP000887116">
    <property type="component" value="Unassembled WGS sequence"/>
</dbReference>
<dbReference type="Pfam" id="PF00665">
    <property type="entry name" value="rve"/>
    <property type="match status" value="1"/>
</dbReference>
<sequence length="188" mass="21503">MLVYIVNARRLLDTTPLPLQTFGATPLRFRHIRIDIPPPLDHYPLAKPYRYSPTTIDRFSRRVEAWPIESITAEDMVQTLFAGWISRFGSPEKITIDQGHQFESQLLKHLGMFTAFKRSHTTSYHPCSNGIIERVHRQLKASLMCHPDSSCLEALPVVLLGILSVFKENLQSSSAELVYGEKTLHYIL</sequence>
<dbReference type="InterPro" id="IPR012337">
    <property type="entry name" value="RNaseH-like_sf"/>
</dbReference>